<organism evidence="2">
    <name type="scientific">freshwater metagenome</name>
    <dbReference type="NCBI Taxonomy" id="449393"/>
    <lineage>
        <taxon>unclassified sequences</taxon>
        <taxon>metagenomes</taxon>
        <taxon>ecological metagenomes</taxon>
    </lineage>
</organism>
<accession>A0A6J6VKC8</accession>
<keyword evidence="1" id="KW-0472">Membrane</keyword>
<evidence type="ECO:0000313" key="2">
    <source>
        <dbReference type="EMBL" id="CAB4771593.1"/>
    </source>
</evidence>
<dbReference type="EMBL" id="CAEZZX010000021">
    <property type="protein sequence ID" value="CAB4771593.1"/>
    <property type="molecule type" value="Genomic_DNA"/>
</dbReference>
<proteinExistence type="predicted"/>
<reference evidence="2" key="1">
    <citation type="submission" date="2020-05" db="EMBL/GenBank/DDBJ databases">
        <authorList>
            <person name="Chiriac C."/>
            <person name="Salcher M."/>
            <person name="Ghai R."/>
            <person name="Kavagutti S V."/>
        </authorList>
    </citation>
    <scope>NUCLEOTIDE SEQUENCE</scope>
</reference>
<name>A0A6J6VKC8_9ZZZZ</name>
<protein>
    <submittedName>
        <fullName evidence="2">Unannotated protein</fullName>
    </submittedName>
</protein>
<sequence length="117" mass="12406">MLVRRRTSSRGSVTAEVALALPGVIIAAYLMMLGLVVVGQQVRCHSAASAVARAVARFESPAAVDRLAQQALPAGAQWETSSSDELVTVNVTWKLPATSLGRWFPAVRTQAVAPVEH</sequence>
<keyword evidence="1" id="KW-0812">Transmembrane</keyword>
<dbReference type="NCBIfam" id="NF041390">
    <property type="entry name" value="TadE_Rv3655c"/>
    <property type="match status" value="1"/>
</dbReference>
<feature type="transmembrane region" description="Helical" evidence="1">
    <location>
        <begin position="12"/>
        <end position="38"/>
    </location>
</feature>
<dbReference type="InterPro" id="IPR049790">
    <property type="entry name" value="Rv3655c/TadE"/>
</dbReference>
<dbReference type="AlphaFoldDB" id="A0A6J6VKC8"/>
<keyword evidence="1" id="KW-1133">Transmembrane helix</keyword>
<gene>
    <name evidence="2" type="ORF">UFOPK2938_00191</name>
</gene>
<evidence type="ECO:0000256" key="1">
    <source>
        <dbReference type="SAM" id="Phobius"/>
    </source>
</evidence>